<organism evidence="4 5">
    <name type="scientific">Merdimmobilis hominis</name>
    <dbReference type="NCBI Taxonomy" id="2897707"/>
    <lineage>
        <taxon>Bacteria</taxon>
        <taxon>Bacillati</taxon>
        <taxon>Bacillota</taxon>
        <taxon>Clostridia</taxon>
        <taxon>Eubacteriales</taxon>
        <taxon>Oscillospiraceae</taxon>
        <taxon>Merdimmobilis</taxon>
    </lineage>
</organism>
<dbReference type="EMBL" id="JACJKY010000002">
    <property type="protein sequence ID" value="MBM6919809.1"/>
    <property type="molecule type" value="Genomic_DNA"/>
</dbReference>
<keyword evidence="3" id="KW-0378">Hydrolase</keyword>
<keyword evidence="3" id="KW-0255">Endonuclease</keyword>
<dbReference type="AlphaFoldDB" id="A0A939BC02"/>
<comment type="caution">
    <text evidence="4">The sequence shown here is derived from an EMBL/GenBank/DDBJ whole genome shotgun (WGS) entry which is preliminary data.</text>
</comment>
<dbReference type="PANTHER" id="PTHR33988:SF2">
    <property type="entry name" value="ENDORIBONUCLEASE MAZF"/>
    <property type="match status" value="1"/>
</dbReference>
<dbReference type="GO" id="GO:0016075">
    <property type="term" value="P:rRNA catabolic process"/>
    <property type="evidence" value="ECO:0007669"/>
    <property type="project" value="TreeGrafter"/>
</dbReference>
<dbReference type="GO" id="GO:0003677">
    <property type="term" value="F:DNA binding"/>
    <property type="evidence" value="ECO:0007669"/>
    <property type="project" value="InterPro"/>
</dbReference>
<evidence type="ECO:0000313" key="5">
    <source>
        <dbReference type="Proteomes" id="UP000774750"/>
    </source>
</evidence>
<protein>
    <recommendedName>
        <fullName evidence="3">mRNA interferase</fullName>
        <ecNumber evidence="3">3.1.-.-</ecNumber>
    </recommendedName>
</protein>
<evidence type="ECO:0000256" key="3">
    <source>
        <dbReference type="PIRNR" id="PIRNR033490"/>
    </source>
</evidence>
<comment type="similarity">
    <text evidence="1 3">Belongs to the PemK/MazF family.</text>
</comment>
<dbReference type="RefSeq" id="WP_204444018.1">
    <property type="nucleotide sequence ID" value="NZ_JACJKY010000002.1"/>
</dbReference>
<keyword evidence="5" id="KW-1185">Reference proteome</keyword>
<dbReference type="InterPro" id="IPR003477">
    <property type="entry name" value="PemK-like"/>
</dbReference>
<dbReference type="GO" id="GO:0016787">
    <property type="term" value="F:hydrolase activity"/>
    <property type="evidence" value="ECO:0007669"/>
    <property type="project" value="UniProtKB-KW"/>
</dbReference>
<dbReference type="EC" id="3.1.-.-" evidence="3"/>
<keyword evidence="3" id="KW-0540">Nuclease</keyword>
<dbReference type="Pfam" id="PF02452">
    <property type="entry name" value="PemK_toxin"/>
    <property type="match status" value="1"/>
</dbReference>
<keyword evidence="2" id="KW-1277">Toxin-antitoxin system</keyword>
<evidence type="ECO:0000256" key="1">
    <source>
        <dbReference type="ARBA" id="ARBA00007521"/>
    </source>
</evidence>
<dbReference type="InterPro" id="IPR011067">
    <property type="entry name" value="Plasmid_toxin/cell-grow_inhib"/>
</dbReference>
<evidence type="ECO:0000313" key="4">
    <source>
        <dbReference type="EMBL" id="MBM6919809.1"/>
    </source>
</evidence>
<comment type="function">
    <text evidence="3">Toxic component of a type II toxin-antitoxin (TA) system.</text>
</comment>
<evidence type="ECO:0000256" key="2">
    <source>
        <dbReference type="ARBA" id="ARBA00022649"/>
    </source>
</evidence>
<reference evidence="4" key="1">
    <citation type="submission" date="2020-08" db="EMBL/GenBank/DDBJ databases">
        <authorList>
            <person name="Cejkova D."/>
            <person name="Kubasova T."/>
            <person name="Jahodarova E."/>
            <person name="Rychlik I."/>
        </authorList>
    </citation>
    <scope>NUCLEOTIDE SEQUENCE</scope>
    <source>
        <strain evidence="4">An559</strain>
    </source>
</reference>
<dbReference type="Gene3D" id="2.30.30.110">
    <property type="match status" value="1"/>
</dbReference>
<dbReference type="GO" id="GO:0006402">
    <property type="term" value="P:mRNA catabolic process"/>
    <property type="evidence" value="ECO:0007669"/>
    <property type="project" value="TreeGrafter"/>
</dbReference>
<accession>A0A939BC02</accession>
<dbReference type="Proteomes" id="UP000774750">
    <property type="component" value="Unassembled WGS sequence"/>
</dbReference>
<dbReference type="GO" id="GO:0004521">
    <property type="term" value="F:RNA endonuclease activity"/>
    <property type="evidence" value="ECO:0007669"/>
    <property type="project" value="TreeGrafter"/>
</dbReference>
<sequence length="118" mass="13021">MKNIKRGEIYYADLSPVIGSEQGGMRPVLILQNDIGNRFSPTTIVIPLTSIQKKKSQPTHVIVDCDFLESESTLLLEQVRTIDKTRLSDYLGQISKEDMGRVEAAMVVSLGFGGAVHD</sequence>
<name>A0A939BC02_9FIRM</name>
<proteinExistence type="inferred from homology"/>
<reference evidence="4" key="2">
    <citation type="journal article" date="2021" name="Sci. Rep.">
        <title>The distribution of antibiotic resistance genes in chicken gut microbiota commensals.</title>
        <authorList>
            <person name="Juricova H."/>
            <person name="Matiasovicova J."/>
            <person name="Kubasova T."/>
            <person name="Cejkova D."/>
            <person name="Rychlik I."/>
        </authorList>
    </citation>
    <scope>NUCLEOTIDE SEQUENCE</scope>
    <source>
        <strain evidence="4">An559</strain>
    </source>
</reference>
<gene>
    <name evidence="4" type="ORF">H6A12_01330</name>
</gene>
<dbReference type="PANTHER" id="PTHR33988">
    <property type="entry name" value="ENDORIBONUCLEASE MAZF-RELATED"/>
    <property type="match status" value="1"/>
</dbReference>
<dbReference type="SUPFAM" id="SSF50118">
    <property type="entry name" value="Cell growth inhibitor/plasmid maintenance toxic component"/>
    <property type="match status" value="1"/>
</dbReference>
<dbReference type="PIRSF" id="PIRSF033490">
    <property type="entry name" value="MazF"/>
    <property type="match status" value="1"/>
</dbReference>